<proteinExistence type="predicted"/>
<reference evidence="1" key="1">
    <citation type="journal article" date="2014" name="Genome Announc.">
        <title>Genome sequence of the yeast Cyberlindnera fabianii (Hansenula fabianii).</title>
        <authorList>
            <person name="Freel K.C."/>
            <person name="Sarilar V."/>
            <person name="Neuveglise C."/>
            <person name="Devillers H."/>
            <person name="Friedrich A."/>
            <person name="Schacherer J."/>
        </authorList>
    </citation>
    <scope>NUCLEOTIDE SEQUENCE</scope>
    <source>
        <strain evidence="1">YJS4271</strain>
    </source>
</reference>
<dbReference type="InterPro" id="IPR028241">
    <property type="entry name" value="RAVE2/Rogdi"/>
</dbReference>
<name>A0A061B5B8_CYBFA</name>
<dbReference type="OrthoDB" id="66510at2759"/>
<sequence length="325" mass="36932">MSTEIYPPLEQSQIEQISKENRLLEQRWLIDSIIKPDLDDVLDALTTCLDMLTSNDAVLLPVSSSRTEQVKGTLTRQSTEVSDIDVALHFTTFSKKVHLKLKNSAHLEMEQLSSLLSLINDTMTGVVLLKDHDKDDCDGFSRKLEKILSNLAKCNAALNKPPEKVLFPMHRLDITEIFIPDEKKLEHYKDRIAIDFFVLNGEVSLEIKSLHIVTEEPWCHVDPITGKSHVDKLRDDLKHKRVKITDILEPEGTYKRGITHVLGINKFTPHDYLTRGVTYNGKVVIEVEKTVVYCQDPSLLSIGAKLNGLEHLVSKMYSNLDMSMM</sequence>
<evidence type="ECO:0000313" key="1">
    <source>
        <dbReference type="EMBL" id="CDR44673.1"/>
    </source>
</evidence>
<dbReference type="GO" id="GO:0043291">
    <property type="term" value="C:RAVE complex"/>
    <property type="evidence" value="ECO:0007669"/>
    <property type="project" value="TreeGrafter"/>
</dbReference>
<dbReference type="VEuPathDB" id="FungiDB:BON22_3310"/>
<organism evidence="1">
    <name type="scientific">Cyberlindnera fabianii</name>
    <name type="common">Yeast</name>
    <name type="synonym">Hansenula fabianii</name>
    <dbReference type="NCBI Taxonomy" id="36022"/>
    <lineage>
        <taxon>Eukaryota</taxon>
        <taxon>Fungi</taxon>
        <taxon>Dikarya</taxon>
        <taxon>Ascomycota</taxon>
        <taxon>Saccharomycotina</taxon>
        <taxon>Saccharomycetes</taxon>
        <taxon>Phaffomycetales</taxon>
        <taxon>Phaffomycetaceae</taxon>
        <taxon>Cyberlindnera</taxon>
    </lineage>
</organism>
<protein>
    <submittedName>
        <fullName evidence="1">CYFA0S15e01310g1_1</fullName>
    </submittedName>
</protein>
<dbReference type="EMBL" id="LK052900">
    <property type="protein sequence ID" value="CDR44673.1"/>
    <property type="molecule type" value="Genomic_DNA"/>
</dbReference>
<dbReference type="PhylomeDB" id="A0A061B5B8"/>
<gene>
    <name evidence="1" type="ORF">CYFA0S_15e01310g</name>
</gene>
<dbReference type="PANTHER" id="PTHR13618">
    <property type="entry name" value="LEUCINE ZIPPER CONTAINING TRANSCRIPTION FACTOR LZF1"/>
    <property type="match status" value="1"/>
</dbReference>
<dbReference type="PANTHER" id="PTHR13618:SF1">
    <property type="entry name" value="PROTEIN ROGDI HOMOLOG"/>
    <property type="match status" value="1"/>
</dbReference>
<accession>A0A061B5B8</accession>
<dbReference type="Pfam" id="PF10259">
    <property type="entry name" value="Rogdi_lz"/>
    <property type="match status" value="1"/>
</dbReference>
<dbReference type="AlphaFoldDB" id="A0A061B5B8"/>